<keyword evidence="5" id="KW-0449">Lipoprotein</keyword>
<name>A0A0M3ZPL7_9POXV</name>
<dbReference type="GO" id="GO:0055036">
    <property type="term" value="C:virion membrane"/>
    <property type="evidence" value="ECO:0007669"/>
    <property type="project" value="UniProtKB-SubCell"/>
</dbReference>
<dbReference type="KEGG" id="vg:26122768"/>
<keyword evidence="4" id="KW-1038">Host endoplasmic reticulum</keyword>
<dbReference type="InterPro" id="IPR032803">
    <property type="entry name" value="PLDc_3"/>
</dbReference>
<keyword evidence="10" id="KW-1185">Reference proteome</keyword>
<dbReference type="Proteomes" id="UP000142477">
    <property type="component" value="Segment"/>
</dbReference>
<protein>
    <submittedName>
        <fullName evidence="9">Virion envelope protein</fullName>
    </submittedName>
</protein>
<evidence type="ECO:0000256" key="2">
    <source>
        <dbReference type="ARBA" id="ARBA00022879"/>
    </source>
</evidence>
<accession>A0A0M3ZPL7</accession>
<dbReference type="PROSITE" id="PS50035">
    <property type="entry name" value="PLD"/>
    <property type="match status" value="1"/>
</dbReference>
<feature type="domain" description="PLD phosphodiesterase" evidence="8">
    <location>
        <begin position="334"/>
        <end position="361"/>
    </location>
</feature>
<dbReference type="OrthoDB" id="3888at10239"/>
<reference evidence="9 10" key="1">
    <citation type="journal article" date="2015" name="Infect. Genet. Evol.">
        <title>Unique genomic organization of a novel Avipoxvirus detected in turkey (Meleagris gallopavo).</title>
        <authorList>
            <person name="Banyai K."/>
            <person name="Palya V."/>
            <person name="Denes B."/>
            <person name="Glavits R."/>
            <person name="Ivanics E."/>
            <person name="Horvath B."/>
            <person name="Farkas S.L."/>
            <person name="Marton S."/>
            <person name="Balint A."/>
            <person name="Gyuranecz M."/>
            <person name="Erdelyi K."/>
            <person name="Dan A."/>
        </authorList>
    </citation>
    <scope>NUCLEOTIDE SEQUENCE [LARGE SCALE GENOMIC DNA]</scope>
    <source>
        <strain evidence="9 10">TKPV-HU1124/2011</strain>
    </source>
</reference>
<dbReference type="GO" id="GO:0019031">
    <property type="term" value="C:viral envelope"/>
    <property type="evidence" value="ECO:0007669"/>
    <property type="project" value="UniProtKB-KW"/>
</dbReference>
<dbReference type="GeneID" id="26122768"/>
<dbReference type="Pfam" id="PF13918">
    <property type="entry name" value="PLDc_3"/>
    <property type="match status" value="1"/>
</dbReference>
<evidence type="ECO:0000256" key="7">
    <source>
        <dbReference type="ARBA" id="ARBA00037826"/>
    </source>
</evidence>
<dbReference type="GO" id="GO:0003824">
    <property type="term" value="F:catalytic activity"/>
    <property type="evidence" value="ECO:0007669"/>
    <property type="project" value="InterPro"/>
</dbReference>
<dbReference type="GO" id="GO:0044167">
    <property type="term" value="C:host cell endoplasmic reticulum membrane"/>
    <property type="evidence" value="ECO:0007669"/>
    <property type="project" value="UniProtKB-SubCell"/>
</dbReference>
<keyword evidence="2 9" id="KW-0946">Virion</keyword>
<proteinExistence type="predicted"/>
<dbReference type="InterPro" id="IPR050874">
    <property type="entry name" value="Diverse_PLD-related"/>
</dbReference>
<evidence type="ECO:0000259" key="8">
    <source>
        <dbReference type="PROSITE" id="PS50035"/>
    </source>
</evidence>
<evidence type="ECO:0000313" key="10">
    <source>
        <dbReference type="Proteomes" id="UP000142477"/>
    </source>
</evidence>
<dbReference type="SMART" id="SM00155">
    <property type="entry name" value="PLDc"/>
    <property type="match status" value="2"/>
</dbReference>
<comment type="subcellular location">
    <subcellularLocation>
        <location evidence="6">Host endoplasmic reticulum membrane</location>
        <topology evidence="6">Lipid-anchor</topology>
        <orientation evidence="6">Cytoplasmic side</orientation>
    </subcellularLocation>
    <subcellularLocation>
        <location evidence="7">Virion membrane</location>
        <topology evidence="7">Lipid-anchor</topology>
    </subcellularLocation>
</comment>
<keyword evidence="3" id="KW-0472">Membrane</keyword>
<dbReference type="EMBL" id="KP728110">
    <property type="protein sequence ID" value="ALA62452.1"/>
    <property type="molecule type" value="Genomic_DNA"/>
</dbReference>
<dbReference type="PANTHER" id="PTHR10185">
    <property type="entry name" value="PHOSPHOLIPASE D - RELATED"/>
    <property type="match status" value="1"/>
</dbReference>
<keyword evidence="1" id="KW-1043">Host membrane</keyword>
<evidence type="ECO:0000256" key="6">
    <source>
        <dbReference type="ARBA" id="ARBA00037799"/>
    </source>
</evidence>
<evidence type="ECO:0000256" key="5">
    <source>
        <dbReference type="ARBA" id="ARBA00023288"/>
    </source>
</evidence>
<dbReference type="PANTHER" id="PTHR10185:SF17">
    <property type="entry name" value="GM01519P-RELATED"/>
    <property type="match status" value="1"/>
</dbReference>
<keyword evidence="2 9" id="KW-0261">Viral envelope protein</keyword>
<dbReference type="RefSeq" id="YP_009177099.1">
    <property type="nucleotide sequence ID" value="NC_028238.1"/>
</dbReference>
<dbReference type="Gene3D" id="3.30.870.10">
    <property type="entry name" value="Endonuclease Chain A"/>
    <property type="match status" value="2"/>
</dbReference>
<evidence type="ECO:0000313" key="9">
    <source>
        <dbReference type="EMBL" id="ALA62452.1"/>
    </source>
</evidence>
<evidence type="ECO:0000256" key="3">
    <source>
        <dbReference type="ARBA" id="ARBA00023136"/>
    </source>
</evidence>
<dbReference type="SUPFAM" id="SSF56024">
    <property type="entry name" value="Phospholipase D/nuclease"/>
    <property type="match status" value="2"/>
</dbReference>
<sequence length="402" mass="46179">MVKCNVITYYKYITVSSNIRNYCITMGNIFSRSEKVEYHVVETIPEALSNINTTNLSTYDCFKRLIDIAKHEIYIVSYCCNLGNNPEGTDILNRLIDMSSKIPVYIIVDESSPHKDYDKIKASHIKYIKIDIGILNKESVGNLLGNFWVVDKLHFYIGSASLMGSALTNIKNTGIYSENNHLANDLYRRCIDYKIISKKKCLILTRLGTKYHFTRNYNGIFFSDSPERLIGRNRTLDLDCVMHYIDAAKSTIDLEVVSLLPTKRIKDNLIYWPVIKDGLIRAVLERGVRLRVLLGYWRKTDSFSKASIKSLNELGIDSIDISIKVFIFPHNSRIDDINNTKLMIVDGRYSHLMSANLDGTHFDHHAFVSFNCIDPNTTRKVSDIFERDWASSYAKEINMTDI</sequence>
<dbReference type="Pfam" id="PF00614">
    <property type="entry name" value="PLDc"/>
    <property type="match status" value="2"/>
</dbReference>
<organism evidence="9 10">
    <name type="scientific">Turkeypox virus</name>
    <dbReference type="NCBI Taxonomy" id="336486"/>
    <lineage>
        <taxon>Viruses</taxon>
        <taxon>Varidnaviria</taxon>
        <taxon>Bamfordvirae</taxon>
        <taxon>Nucleocytoviricota</taxon>
        <taxon>Pokkesviricetes</taxon>
        <taxon>Chitovirales</taxon>
        <taxon>Poxviridae</taxon>
        <taxon>Chordopoxvirinae</taxon>
        <taxon>Avipoxvirus</taxon>
        <taxon>Avipoxvirus turkeypox</taxon>
    </lineage>
</organism>
<evidence type="ECO:0000256" key="1">
    <source>
        <dbReference type="ARBA" id="ARBA00022870"/>
    </source>
</evidence>
<evidence type="ECO:0000256" key="4">
    <source>
        <dbReference type="ARBA" id="ARBA00023184"/>
    </source>
</evidence>
<dbReference type="CDD" id="cd09107">
    <property type="entry name" value="PLDc_vPLD3_4_5_like_2"/>
    <property type="match status" value="1"/>
</dbReference>
<dbReference type="InterPro" id="IPR001736">
    <property type="entry name" value="PLipase_D/transphosphatidylase"/>
</dbReference>